<evidence type="ECO:0000256" key="11">
    <source>
        <dbReference type="PROSITE-ProRule" id="PRU00464"/>
    </source>
</evidence>
<feature type="binding site" evidence="9">
    <location>
        <position position="112"/>
    </location>
    <ligand>
        <name>substrate</name>
    </ligand>
</feature>
<feature type="site" description="Important for induction of apoptosis" evidence="10">
    <location>
        <position position="143"/>
    </location>
</feature>
<feature type="binding site" evidence="9">
    <location>
        <position position="127"/>
    </location>
    <ligand>
        <name>substrate</name>
    </ligand>
</feature>
<keyword evidence="4 12" id="KW-0547">Nucleotide-binding</keyword>
<sequence length="218" mass="25283">MTKGVNESTEFATHTTTITSEHTTMTKPKAAIYFSKFNVTDQVFFKTKHTYALVNLKPITPGHILIVPLRTDVLHLSDLTPIETVDYFNALQKIHKFIKHIYKAESLNIAIQDGPEAGQSVPHLHTHVIPRYADPNNIGDRVYRELEKQNFDDGLEGNYDWWERRKQFREGGGFVVRPDGERVERSDEILKQEADWLKLELSKFYPGEENMYVEAQEY</sequence>
<dbReference type="InterPro" id="IPR019808">
    <property type="entry name" value="Histidine_triad_CS"/>
</dbReference>
<comment type="function">
    <text evidence="6">Cleaves A-5'-PPP-5'A to yield AMP and ADP. Can cleave all dinucleoside polyphosphates, provided the phosphate chain contains at least 3 phosphates and that 1 of the 2 bases composing the nucleotide is a purine. Is most effective on dinucleoside triphosphates. Negatively regulates intracellular dinucleoside polyphosphate levels, which elevate following heat shock.</text>
</comment>
<name>A0A9P8PYY5_WICPI</name>
<dbReference type="InterPro" id="IPR051884">
    <property type="entry name" value="Bis(5'-adenosyl)-TPase_reg"/>
</dbReference>
<reference evidence="14" key="1">
    <citation type="journal article" date="2021" name="Open Biol.">
        <title>Shared evolutionary footprints suggest mitochondrial oxidative damage underlies multiple complex I losses in fungi.</title>
        <authorList>
            <person name="Schikora-Tamarit M.A."/>
            <person name="Marcet-Houben M."/>
            <person name="Nosek J."/>
            <person name="Gabaldon T."/>
        </authorList>
    </citation>
    <scope>NUCLEOTIDE SEQUENCE</scope>
    <source>
        <strain evidence="14">CBS2887</strain>
    </source>
</reference>
<comment type="caution">
    <text evidence="14">The sequence shown here is derived from an EMBL/GenBank/DDBJ whole genome shotgun (WGS) entry which is preliminary data.</text>
</comment>
<evidence type="ECO:0000256" key="9">
    <source>
        <dbReference type="PIRSR" id="PIRSR639383-2"/>
    </source>
</evidence>
<dbReference type="InterPro" id="IPR011146">
    <property type="entry name" value="HIT-like"/>
</dbReference>
<evidence type="ECO:0000256" key="8">
    <source>
        <dbReference type="PIRSR" id="PIRSR639383-1"/>
    </source>
</evidence>
<dbReference type="InterPro" id="IPR039383">
    <property type="entry name" value="FHIT"/>
</dbReference>
<keyword evidence="5 12" id="KW-0378">Hydrolase</keyword>
<evidence type="ECO:0000256" key="7">
    <source>
        <dbReference type="ARBA" id="ARBA00047780"/>
    </source>
</evidence>
<gene>
    <name evidence="14" type="ORF">WICPIJ_008491</name>
</gene>
<evidence type="ECO:0000313" key="14">
    <source>
        <dbReference type="EMBL" id="KAH3679829.1"/>
    </source>
</evidence>
<proteinExistence type="predicted"/>
<evidence type="ECO:0000256" key="6">
    <source>
        <dbReference type="ARBA" id="ARBA00025241"/>
    </source>
</evidence>
<comment type="cofactor">
    <cofactor evidence="1 12">
        <name>Mn(2+)</name>
        <dbReference type="ChEBI" id="CHEBI:29035"/>
    </cofactor>
</comment>
<dbReference type="PROSITE" id="PS51084">
    <property type="entry name" value="HIT_2"/>
    <property type="match status" value="1"/>
</dbReference>
<feature type="short sequence motif" description="Histidine triad motif" evidence="11">
    <location>
        <begin position="123"/>
        <end position="127"/>
    </location>
</feature>
<feature type="binding site" evidence="9">
    <location>
        <position position="55"/>
    </location>
    <ligand>
        <name>substrate</name>
    </ligand>
</feature>
<feature type="binding site" evidence="9">
    <location>
        <begin position="118"/>
        <end position="121"/>
    </location>
    <ligand>
        <name>substrate</name>
    </ligand>
</feature>
<keyword evidence="15" id="KW-1185">Reference proteome</keyword>
<feature type="active site" description="Tele-AMP-histidine intermediate" evidence="8">
    <location>
        <position position="125"/>
    </location>
</feature>
<dbReference type="GO" id="GO:0047710">
    <property type="term" value="F:bis(5'-adenosyl)-triphosphatase activity"/>
    <property type="evidence" value="ECO:0007669"/>
    <property type="project" value="UniProtKB-UniRule"/>
</dbReference>
<feature type="domain" description="HIT" evidence="13">
    <location>
        <begin position="30"/>
        <end position="143"/>
    </location>
</feature>
<evidence type="ECO:0000256" key="12">
    <source>
        <dbReference type="RuleBase" id="RU366076"/>
    </source>
</evidence>
<evidence type="ECO:0000256" key="3">
    <source>
        <dbReference type="ARBA" id="ARBA00014605"/>
    </source>
</evidence>
<dbReference type="FunFam" id="3.30.428.10:FF:000011">
    <property type="entry name" value="Fragile histidine triad"/>
    <property type="match status" value="1"/>
</dbReference>
<evidence type="ECO:0000256" key="1">
    <source>
        <dbReference type="ARBA" id="ARBA00001936"/>
    </source>
</evidence>
<dbReference type="PANTHER" id="PTHR46243">
    <property type="entry name" value="BIS(5'-ADENOSYL)-TRIPHOSPHATASE"/>
    <property type="match status" value="1"/>
</dbReference>
<dbReference type="Proteomes" id="UP000774326">
    <property type="component" value="Unassembled WGS sequence"/>
</dbReference>
<dbReference type="GO" id="GO:0000166">
    <property type="term" value="F:nucleotide binding"/>
    <property type="evidence" value="ECO:0007669"/>
    <property type="project" value="UniProtKB-KW"/>
</dbReference>
<evidence type="ECO:0000256" key="10">
    <source>
        <dbReference type="PIRSR" id="PIRSR639383-3"/>
    </source>
</evidence>
<dbReference type="InterPro" id="IPR036265">
    <property type="entry name" value="HIT-like_sf"/>
</dbReference>
<dbReference type="EC" id="3.6.1.29" evidence="2 12"/>
<dbReference type="CDD" id="cd01275">
    <property type="entry name" value="FHIT"/>
    <property type="match status" value="1"/>
</dbReference>
<dbReference type="PANTHER" id="PTHR46243:SF1">
    <property type="entry name" value="BIS(5'-ADENOSYL)-TRIPHOSPHATASE"/>
    <property type="match status" value="1"/>
</dbReference>
<evidence type="ECO:0000259" key="13">
    <source>
        <dbReference type="PROSITE" id="PS51084"/>
    </source>
</evidence>
<accession>A0A9P8PYY5</accession>
<evidence type="ECO:0000256" key="5">
    <source>
        <dbReference type="ARBA" id="ARBA00022801"/>
    </source>
</evidence>
<organism evidence="14 15">
    <name type="scientific">Wickerhamomyces pijperi</name>
    <name type="common">Yeast</name>
    <name type="synonym">Pichia pijperi</name>
    <dbReference type="NCBI Taxonomy" id="599730"/>
    <lineage>
        <taxon>Eukaryota</taxon>
        <taxon>Fungi</taxon>
        <taxon>Dikarya</taxon>
        <taxon>Ascomycota</taxon>
        <taxon>Saccharomycotina</taxon>
        <taxon>Saccharomycetes</taxon>
        <taxon>Phaffomycetales</taxon>
        <taxon>Wickerhamomycetaceae</taxon>
        <taxon>Wickerhamomyces</taxon>
    </lineage>
</organism>
<evidence type="ECO:0000256" key="4">
    <source>
        <dbReference type="ARBA" id="ARBA00022741"/>
    </source>
</evidence>
<protein>
    <recommendedName>
        <fullName evidence="3 12">Bis(5'-adenosyl)-triphosphatase</fullName>
        <ecNumber evidence="2 12">3.6.1.29</ecNumber>
    </recommendedName>
</protein>
<dbReference type="Pfam" id="PF01230">
    <property type="entry name" value="HIT"/>
    <property type="match status" value="1"/>
</dbReference>
<dbReference type="OrthoDB" id="680339at2759"/>
<dbReference type="SUPFAM" id="SSF54197">
    <property type="entry name" value="HIT-like"/>
    <property type="match status" value="1"/>
</dbReference>
<comment type="catalytic activity">
    <reaction evidence="7 12">
        <text>P(1),P(3)-bis(5'-adenosyl) triphosphate + H2O = AMP + ADP + 2 H(+)</text>
        <dbReference type="Rhea" id="RHEA:13893"/>
        <dbReference type="ChEBI" id="CHEBI:15377"/>
        <dbReference type="ChEBI" id="CHEBI:15378"/>
        <dbReference type="ChEBI" id="CHEBI:58529"/>
        <dbReference type="ChEBI" id="CHEBI:456215"/>
        <dbReference type="ChEBI" id="CHEBI:456216"/>
        <dbReference type="EC" id="3.6.1.29"/>
    </reaction>
</comment>
<dbReference type="PROSITE" id="PS00892">
    <property type="entry name" value="HIT_1"/>
    <property type="match status" value="1"/>
</dbReference>
<dbReference type="Gene3D" id="3.30.428.10">
    <property type="entry name" value="HIT-like"/>
    <property type="match status" value="1"/>
</dbReference>
<dbReference type="AlphaFoldDB" id="A0A9P8PYY5"/>
<dbReference type="EMBL" id="JAEUBG010004836">
    <property type="protein sequence ID" value="KAH3679829.1"/>
    <property type="molecule type" value="Genomic_DNA"/>
</dbReference>
<reference evidence="14" key="2">
    <citation type="submission" date="2021-01" db="EMBL/GenBank/DDBJ databases">
        <authorList>
            <person name="Schikora-Tamarit M.A."/>
        </authorList>
    </citation>
    <scope>NUCLEOTIDE SEQUENCE</scope>
    <source>
        <strain evidence="14">CBS2887</strain>
    </source>
</reference>
<evidence type="ECO:0000313" key="15">
    <source>
        <dbReference type="Proteomes" id="UP000774326"/>
    </source>
</evidence>
<evidence type="ECO:0000256" key="2">
    <source>
        <dbReference type="ARBA" id="ARBA00012377"/>
    </source>
</evidence>